<dbReference type="InParanoid" id="G3ICX7"/>
<evidence type="ECO:0000313" key="2">
    <source>
        <dbReference type="Proteomes" id="UP000001075"/>
    </source>
</evidence>
<accession>G3ICX7</accession>
<dbReference type="EMBL" id="JH001974">
    <property type="protein sequence ID" value="EGW14191.1"/>
    <property type="molecule type" value="Genomic_DNA"/>
</dbReference>
<proteinExistence type="predicted"/>
<dbReference type="Proteomes" id="UP000001075">
    <property type="component" value="Unassembled WGS sequence"/>
</dbReference>
<dbReference type="AlphaFoldDB" id="G3ICX7"/>
<gene>
    <name evidence="1" type="ORF">I79_021532</name>
</gene>
<evidence type="ECO:0000313" key="1">
    <source>
        <dbReference type="EMBL" id="EGW14191.1"/>
    </source>
</evidence>
<protein>
    <submittedName>
        <fullName evidence="1">Uncharacterized protein</fullName>
    </submittedName>
</protein>
<sequence length="84" mass="9996">MTETCHAYPYFVLREKGSRTMALYWFFSVVIDNGQPVITRSQYSICHLMYVCDNCWYYHDIGRSYLSTQKQNLQPGTHNTKYPK</sequence>
<name>G3ICX7_CRIGR</name>
<reference evidence="2" key="1">
    <citation type="journal article" date="2011" name="Nat. Biotechnol.">
        <title>The genomic sequence of the Chinese hamster ovary (CHO)-K1 cell line.</title>
        <authorList>
            <person name="Xu X."/>
            <person name="Nagarajan H."/>
            <person name="Lewis N.E."/>
            <person name="Pan S."/>
            <person name="Cai Z."/>
            <person name="Liu X."/>
            <person name="Chen W."/>
            <person name="Xie M."/>
            <person name="Wang W."/>
            <person name="Hammond S."/>
            <person name="Andersen M.R."/>
            <person name="Neff N."/>
            <person name="Passarelli B."/>
            <person name="Koh W."/>
            <person name="Fan H.C."/>
            <person name="Wang J."/>
            <person name="Gui Y."/>
            <person name="Lee K.H."/>
            <person name="Betenbaugh M.J."/>
            <person name="Quake S.R."/>
            <person name="Famili I."/>
            <person name="Palsson B.O."/>
            <person name="Wang J."/>
        </authorList>
    </citation>
    <scope>NUCLEOTIDE SEQUENCE [LARGE SCALE GENOMIC DNA]</scope>
    <source>
        <strain evidence="2">CHO K1 cell line</strain>
    </source>
</reference>
<organism evidence="1 2">
    <name type="scientific">Cricetulus griseus</name>
    <name type="common">Chinese hamster</name>
    <name type="synonym">Cricetulus barabensis griseus</name>
    <dbReference type="NCBI Taxonomy" id="10029"/>
    <lineage>
        <taxon>Eukaryota</taxon>
        <taxon>Metazoa</taxon>
        <taxon>Chordata</taxon>
        <taxon>Craniata</taxon>
        <taxon>Vertebrata</taxon>
        <taxon>Euteleostomi</taxon>
        <taxon>Mammalia</taxon>
        <taxon>Eutheria</taxon>
        <taxon>Euarchontoglires</taxon>
        <taxon>Glires</taxon>
        <taxon>Rodentia</taxon>
        <taxon>Myomorpha</taxon>
        <taxon>Muroidea</taxon>
        <taxon>Cricetidae</taxon>
        <taxon>Cricetinae</taxon>
        <taxon>Cricetulus</taxon>
    </lineage>
</organism>